<organism evidence="1 2">
    <name type="scientific">Ixodes persulcatus</name>
    <name type="common">Taiga tick</name>
    <dbReference type="NCBI Taxonomy" id="34615"/>
    <lineage>
        <taxon>Eukaryota</taxon>
        <taxon>Metazoa</taxon>
        <taxon>Ecdysozoa</taxon>
        <taxon>Arthropoda</taxon>
        <taxon>Chelicerata</taxon>
        <taxon>Arachnida</taxon>
        <taxon>Acari</taxon>
        <taxon>Parasitiformes</taxon>
        <taxon>Ixodida</taxon>
        <taxon>Ixodoidea</taxon>
        <taxon>Ixodidae</taxon>
        <taxon>Ixodinae</taxon>
        <taxon>Ixodes</taxon>
    </lineage>
</organism>
<sequence length="212" mass="23384">MVGQSTQALDENTVRAGRVRRQSRLLCLGNELVTSLVSELLKANRERIKASEPIYIGGTQNLGLLKLKNGRAVNVHTAFFNGDVNVDCKDSFWITLTFPVGIRNPDVIFDYMVPGGLVSGEMRAKFALFGANVVMRTPKVRNVSAKPYIMDVNFWSTEGFKLSLTGLGPVTGALSAGLGLVYTLAPMPLMEFFRVLMIRVLQQFLEVTPLPF</sequence>
<evidence type="ECO:0000313" key="2">
    <source>
        <dbReference type="Proteomes" id="UP000805193"/>
    </source>
</evidence>
<keyword evidence="2" id="KW-1185">Reference proteome</keyword>
<dbReference type="Proteomes" id="UP000805193">
    <property type="component" value="Unassembled WGS sequence"/>
</dbReference>
<dbReference type="EMBL" id="JABSTQ010010102">
    <property type="protein sequence ID" value="KAG0423435.1"/>
    <property type="molecule type" value="Genomic_DNA"/>
</dbReference>
<reference evidence="1 2" key="1">
    <citation type="journal article" date="2020" name="Cell">
        <title>Large-Scale Comparative Analyses of Tick Genomes Elucidate Their Genetic Diversity and Vector Capacities.</title>
        <authorList>
            <consortium name="Tick Genome and Microbiome Consortium (TIGMIC)"/>
            <person name="Jia N."/>
            <person name="Wang J."/>
            <person name="Shi W."/>
            <person name="Du L."/>
            <person name="Sun Y."/>
            <person name="Zhan W."/>
            <person name="Jiang J.F."/>
            <person name="Wang Q."/>
            <person name="Zhang B."/>
            <person name="Ji P."/>
            <person name="Bell-Sakyi L."/>
            <person name="Cui X.M."/>
            <person name="Yuan T.T."/>
            <person name="Jiang B.G."/>
            <person name="Yang W.F."/>
            <person name="Lam T.T."/>
            <person name="Chang Q.C."/>
            <person name="Ding S.J."/>
            <person name="Wang X.J."/>
            <person name="Zhu J.G."/>
            <person name="Ruan X.D."/>
            <person name="Zhao L."/>
            <person name="Wei J.T."/>
            <person name="Ye R.Z."/>
            <person name="Que T.C."/>
            <person name="Du C.H."/>
            <person name="Zhou Y.H."/>
            <person name="Cheng J.X."/>
            <person name="Dai P.F."/>
            <person name="Guo W.B."/>
            <person name="Han X.H."/>
            <person name="Huang E.J."/>
            <person name="Li L.F."/>
            <person name="Wei W."/>
            <person name="Gao Y.C."/>
            <person name="Liu J.Z."/>
            <person name="Shao H.Z."/>
            <person name="Wang X."/>
            <person name="Wang C.C."/>
            <person name="Yang T.C."/>
            <person name="Huo Q.B."/>
            <person name="Li W."/>
            <person name="Chen H.Y."/>
            <person name="Chen S.E."/>
            <person name="Zhou L.G."/>
            <person name="Ni X.B."/>
            <person name="Tian J.H."/>
            <person name="Sheng Y."/>
            <person name="Liu T."/>
            <person name="Pan Y.S."/>
            <person name="Xia L.Y."/>
            <person name="Li J."/>
            <person name="Zhao F."/>
            <person name="Cao W.C."/>
        </authorList>
    </citation>
    <scope>NUCLEOTIDE SEQUENCE [LARGE SCALE GENOMIC DNA]</scope>
    <source>
        <strain evidence="1">Iper-2018</strain>
    </source>
</reference>
<proteinExistence type="predicted"/>
<comment type="caution">
    <text evidence="1">The sequence shown here is derived from an EMBL/GenBank/DDBJ whole genome shotgun (WGS) entry which is preliminary data.</text>
</comment>
<protein>
    <submittedName>
        <fullName evidence="1">Uncharacterized protein</fullName>
    </submittedName>
</protein>
<accession>A0AC60PSB7</accession>
<evidence type="ECO:0000313" key="1">
    <source>
        <dbReference type="EMBL" id="KAG0423435.1"/>
    </source>
</evidence>
<name>A0AC60PSB7_IXOPE</name>
<gene>
    <name evidence="1" type="ORF">HPB47_000794</name>
</gene>